<feature type="transmembrane region" description="Helical" evidence="7">
    <location>
        <begin position="206"/>
        <end position="227"/>
    </location>
</feature>
<accession>A0A0M7B5Q5</accession>
<gene>
    <name evidence="8" type="primary">tqsA_2</name>
    <name evidence="8" type="ORF">JSE7799_00725</name>
</gene>
<evidence type="ECO:0000256" key="2">
    <source>
        <dbReference type="ARBA" id="ARBA00009773"/>
    </source>
</evidence>
<evidence type="ECO:0000313" key="8">
    <source>
        <dbReference type="EMBL" id="CUH26128.1"/>
    </source>
</evidence>
<keyword evidence="9" id="KW-1185">Reference proteome</keyword>
<comment type="similarity">
    <text evidence="2">Belongs to the autoinducer-2 exporter (AI-2E) (TC 2.A.86) family.</text>
</comment>
<dbReference type="GO" id="GO:0016020">
    <property type="term" value="C:membrane"/>
    <property type="evidence" value="ECO:0007669"/>
    <property type="project" value="UniProtKB-SubCell"/>
</dbReference>
<keyword evidence="4 7" id="KW-1133">Transmembrane helix</keyword>
<feature type="compositionally biased region" description="Basic and acidic residues" evidence="6">
    <location>
        <begin position="417"/>
        <end position="426"/>
    </location>
</feature>
<evidence type="ECO:0000256" key="1">
    <source>
        <dbReference type="ARBA" id="ARBA00004141"/>
    </source>
</evidence>
<evidence type="ECO:0000256" key="5">
    <source>
        <dbReference type="ARBA" id="ARBA00023136"/>
    </source>
</evidence>
<keyword evidence="5 7" id="KW-0472">Membrane</keyword>
<feature type="compositionally biased region" description="Basic and acidic residues" evidence="6">
    <location>
        <begin position="1"/>
        <end position="16"/>
    </location>
</feature>
<evidence type="ECO:0000256" key="7">
    <source>
        <dbReference type="SAM" id="Phobius"/>
    </source>
</evidence>
<dbReference type="GO" id="GO:0055085">
    <property type="term" value="P:transmembrane transport"/>
    <property type="evidence" value="ECO:0007669"/>
    <property type="project" value="TreeGrafter"/>
</dbReference>
<feature type="region of interest" description="Disordered" evidence="6">
    <location>
        <begin position="1"/>
        <end position="24"/>
    </location>
</feature>
<dbReference type="Proteomes" id="UP000049455">
    <property type="component" value="Unassembled WGS sequence"/>
</dbReference>
<organism evidence="8 9">
    <name type="scientific">Jannaschia seosinensis</name>
    <dbReference type="NCBI Taxonomy" id="313367"/>
    <lineage>
        <taxon>Bacteria</taxon>
        <taxon>Pseudomonadati</taxon>
        <taxon>Pseudomonadota</taxon>
        <taxon>Alphaproteobacteria</taxon>
        <taxon>Rhodobacterales</taxon>
        <taxon>Roseobacteraceae</taxon>
        <taxon>Jannaschia</taxon>
    </lineage>
</organism>
<dbReference type="EMBL" id="CYPR01000043">
    <property type="protein sequence ID" value="CUH26128.1"/>
    <property type="molecule type" value="Genomic_DNA"/>
</dbReference>
<name>A0A0M7B5Q5_9RHOB</name>
<dbReference type="AlphaFoldDB" id="A0A0M7B5Q5"/>
<feature type="transmembrane region" description="Helical" evidence="7">
    <location>
        <begin position="361"/>
        <end position="388"/>
    </location>
</feature>
<dbReference type="PANTHER" id="PTHR21716">
    <property type="entry name" value="TRANSMEMBRANE PROTEIN"/>
    <property type="match status" value="1"/>
</dbReference>
<dbReference type="PANTHER" id="PTHR21716:SF64">
    <property type="entry name" value="AI-2 TRANSPORT PROTEIN TQSA"/>
    <property type="match status" value="1"/>
</dbReference>
<reference evidence="8 9" key="1">
    <citation type="submission" date="2015-09" db="EMBL/GenBank/DDBJ databases">
        <authorList>
            <person name="Jackson K.R."/>
            <person name="Lunt B.L."/>
            <person name="Fisher J.N.B."/>
            <person name="Gardner A.V."/>
            <person name="Bailey M.E."/>
            <person name="Deus L.M."/>
            <person name="Earl A.S."/>
            <person name="Gibby P.D."/>
            <person name="Hartmann K.A."/>
            <person name="Liu J.E."/>
            <person name="Manci A.M."/>
            <person name="Nielsen D.A."/>
            <person name="Solomon M.B."/>
            <person name="Breakwell D.P."/>
            <person name="Burnett S.H."/>
            <person name="Grose J.H."/>
        </authorList>
    </citation>
    <scope>NUCLEOTIDE SEQUENCE [LARGE SCALE GENOMIC DNA]</scope>
    <source>
        <strain evidence="8 9">CECT 7799</strain>
    </source>
</reference>
<protein>
    <submittedName>
        <fullName evidence="8">Transport of quorum-sensing signal protein</fullName>
    </submittedName>
</protein>
<evidence type="ECO:0000256" key="4">
    <source>
        <dbReference type="ARBA" id="ARBA00022989"/>
    </source>
</evidence>
<feature type="transmembrane region" description="Helical" evidence="7">
    <location>
        <begin position="323"/>
        <end position="341"/>
    </location>
</feature>
<feature type="transmembrane region" description="Helical" evidence="7">
    <location>
        <begin position="285"/>
        <end position="316"/>
    </location>
</feature>
<feature type="transmembrane region" description="Helical" evidence="7">
    <location>
        <begin position="62"/>
        <end position="79"/>
    </location>
</feature>
<feature type="transmembrane region" description="Helical" evidence="7">
    <location>
        <begin position="259"/>
        <end position="279"/>
    </location>
</feature>
<evidence type="ECO:0000256" key="6">
    <source>
        <dbReference type="SAM" id="MobiDB-lite"/>
    </source>
</evidence>
<dbReference type="InterPro" id="IPR002549">
    <property type="entry name" value="AI-2E-like"/>
</dbReference>
<feature type="region of interest" description="Disordered" evidence="6">
    <location>
        <begin position="417"/>
        <end position="447"/>
    </location>
</feature>
<comment type="subcellular location">
    <subcellularLocation>
        <location evidence="1">Membrane</location>
        <topology evidence="1">Multi-pass membrane protein</topology>
    </subcellularLocation>
</comment>
<feature type="transmembrane region" description="Helical" evidence="7">
    <location>
        <begin position="91"/>
        <end position="116"/>
    </location>
</feature>
<evidence type="ECO:0000256" key="3">
    <source>
        <dbReference type="ARBA" id="ARBA00022692"/>
    </source>
</evidence>
<keyword evidence="3 7" id="KW-0812">Transmembrane</keyword>
<proteinExistence type="inferred from homology"/>
<sequence length="447" mass="48175">MGHGQFEEPAPHEGRLHRGSTMSDQNRRPKFLWYDGEADWRWFLGFMLLILTLWAFHAAASVALLVTGGFFAALLVLPLDRAVADRLPDGWTWIAHVIAAFALVLGLAVLAGALAYCAVRVASEFQNMSDGSLSSMFDTFGSGDAGDGQNAGAGADTEGSTEPAGAAAGVADNESLFRRFGLDLENLVSQAAQWTSQFITGAMSSALAVVTGLILIVFLALMMLIVAPHWGARIRVATDRHVSWINAVEVLGRAVRRFALVRLAMGVLTAVLYSIWIWIMGIDLIWTWAILTVVFTFVPTLGSIISGVLPVIYAVFMRDIGTALLLGAGLFVIEQVIGNFVDPKVAGDQVDVSPLVVLISLLVWGWILGPAGTLLATPLTLAIVVFAARIEPLRPLSLMLSNRPDYESLDNALSCEGERRDVAKDGRPHRRAAINRESGRSSPTNPD</sequence>
<dbReference type="Pfam" id="PF01594">
    <property type="entry name" value="AI-2E_transport"/>
    <property type="match status" value="1"/>
</dbReference>
<evidence type="ECO:0000313" key="9">
    <source>
        <dbReference type="Proteomes" id="UP000049455"/>
    </source>
</evidence>